<sequence length="161" mass="18623">MVASIKYAQNQRQQPTFFGGEEVFFKKERVAYTIPTSIFDIGFFKAKKCSYYTSSIDRFYLLPPLHSCILLLLDFCWICHAATYDALLAGNGFVPTRLVQVARTNHFSQIKSRYTDISGSFSLHTGRTPLNLLQQRKTMHFRSQKKCRKTESRGIHSFLLH</sequence>
<dbReference type="AlphaFoldDB" id="A0A024FXU2"/>
<evidence type="ECO:0000313" key="1">
    <source>
        <dbReference type="EMBL" id="CCI11469.1"/>
    </source>
</evidence>
<dbReference type="EMBL" id="CAIX01001070">
    <property type="protein sequence ID" value="CCI11469.1"/>
    <property type="molecule type" value="Genomic_DNA"/>
</dbReference>
<proteinExistence type="predicted"/>
<dbReference type="InParanoid" id="A0A024FXU2"/>
<comment type="caution">
    <text evidence="1">The sequence shown here is derived from an EMBL/GenBank/DDBJ whole genome shotgun (WGS) entry which is preliminary data.</text>
</comment>
<evidence type="ECO:0000313" key="2">
    <source>
        <dbReference type="Proteomes" id="UP000053237"/>
    </source>
</evidence>
<protein>
    <submittedName>
        <fullName evidence="1">Uncharacterized protein</fullName>
    </submittedName>
</protein>
<accession>A0A024FXU2</accession>
<keyword evidence="2" id="KW-1185">Reference proteome</keyword>
<organism evidence="1 2">
    <name type="scientific">Albugo candida</name>
    <dbReference type="NCBI Taxonomy" id="65357"/>
    <lineage>
        <taxon>Eukaryota</taxon>
        <taxon>Sar</taxon>
        <taxon>Stramenopiles</taxon>
        <taxon>Oomycota</taxon>
        <taxon>Peronosporomycetes</taxon>
        <taxon>Albuginales</taxon>
        <taxon>Albuginaceae</taxon>
        <taxon>Albugo</taxon>
    </lineage>
</organism>
<gene>
    <name evidence="1" type="ORF">BN9_129640</name>
</gene>
<dbReference type="Proteomes" id="UP000053237">
    <property type="component" value="Unassembled WGS sequence"/>
</dbReference>
<name>A0A024FXU2_9STRA</name>
<reference evidence="1 2" key="1">
    <citation type="submission" date="2012-05" db="EMBL/GenBank/DDBJ databases">
        <title>Recombination and specialization in a pathogen metapopulation.</title>
        <authorList>
            <person name="Gardiner A."/>
            <person name="Kemen E."/>
            <person name="Schultz-Larsen T."/>
            <person name="MacLean D."/>
            <person name="Van Oosterhout C."/>
            <person name="Jones J.D.G."/>
        </authorList>
    </citation>
    <scope>NUCLEOTIDE SEQUENCE [LARGE SCALE GENOMIC DNA]</scope>
    <source>
        <strain evidence="1 2">Ac Nc2</strain>
    </source>
</reference>